<name>A0A9N9JX74_9GLOM</name>
<feature type="compositionally biased region" description="Basic and acidic residues" evidence="1">
    <location>
        <begin position="527"/>
        <end position="550"/>
    </location>
</feature>
<reference evidence="3" key="1">
    <citation type="submission" date="2021-06" db="EMBL/GenBank/DDBJ databases">
        <authorList>
            <person name="Kallberg Y."/>
            <person name="Tangrot J."/>
            <person name="Rosling A."/>
        </authorList>
    </citation>
    <scope>NUCLEOTIDE SEQUENCE</scope>
    <source>
        <strain evidence="3">MA453B</strain>
    </source>
</reference>
<accession>A0A9N9JX74</accession>
<sequence>SKIMRCRCNLQVLNDHSECGWCDDECCNKRTLARYDDQSGPFEYGTYKTKSQNKVGNNQFSSQKNKRTIAATEIMNDLMSGNINGDEAFIRCILERPQLILNNPNPIYTAEQAINNIKNKKIIQERCWKSCNIFIFGTPRTGKSHLLDILFPNAYKKVAEETKWWENFNEHEEVIINEFEGDYMKWKELLNILDRGKYTVQIKGSSKNYAPKIQCFTSNTPLHELYNYAENQKYLFDLKGNKKNNRKYYASLIDRFDFVIEYYKFRRDEKKVCESECYCCKVMRIFHHGSKEKFNNQEFEIEFNEDVSKEKAISIIEEKDGLFFRKGKRFYWRPQINYDRTKFILSDHEKFEEKETDLIIYPEIVEKLKNKNNLQDIEIIDHKQYLKRKKESKESEEKKNIEYKSAKNKEVNTDVEIWDPQIESSTSQIKVQEEESSEEDLSDIDSDDLDYTCRKKKGKAVVDSVNKNLIAEKELTDIEQARIQSNYIELSKSKDLEEFLSESELYETDIELDISEDKPKNTKKRKLINDDASKDFKQKNKDNPEFKRLK</sequence>
<dbReference type="InterPro" id="IPR000605">
    <property type="entry name" value="Helicase_SF3_ssDNA/RNA_vir"/>
</dbReference>
<dbReference type="SUPFAM" id="SSF52540">
    <property type="entry name" value="P-loop containing nucleoside triphosphate hydrolases"/>
    <property type="match status" value="1"/>
</dbReference>
<feature type="region of interest" description="Disordered" evidence="1">
    <location>
        <begin position="424"/>
        <end position="447"/>
    </location>
</feature>
<dbReference type="GO" id="GO:0003723">
    <property type="term" value="F:RNA binding"/>
    <property type="evidence" value="ECO:0007669"/>
    <property type="project" value="InterPro"/>
</dbReference>
<evidence type="ECO:0000313" key="3">
    <source>
        <dbReference type="EMBL" id="CAG8800611.1"/>
    </source>
</evidence>
<evidence type="ECO:0000259" key="2">
    <source>
        <dbReference type="Pfam" id="PF00910"/>
    </source>
</evidence>
<dbReference type="EMBL" id="CAJVPY010035037">
    <property type="protein sequence ID" value="CAG8800611.1"/>
    <property type="molecule type" value="Genomic_DNA"/>
</dbReference>
<keyword evidence="4" id="KW-1185">Reference proteome</keyword>
<dbReference type="OrthoDB" id="2435380at2759"/>
<dbReference type="Gene3D" id="3.40.50.300">
    <property type="entry name" value="P-loop containing nucleotide triphosphate hydrolases"/>
    <property type="match status" value="1"/>
</dbReference>
<dbReference type="Proteomes" id="UP000789405">
    <property type="component" value="Unassembled WGS sequence"/>
</dbReference>
<dbReference type="GO" id="GO:0003724">
    <property type="term" value="F:RNA helicase activity"/>
    <property type="evidence" value="ECO:0007669"/>
    <property type="project" value="InterPro"/>
</dbReference>
<evidence type="ECO:0000313" key="4">
    <source>
        <dbReference type="Proteomes" id="UP000789405"/>
    </source>
</evidence>
<feature type="compositionally biased region" description="Acidic residues" evidence="1">
    <location>
        <begin position="434"/>
        <end position="447"/>
    </location>
</feature>
<proteinExistence type="predicted"/>
<dbReference type="AlphaFoldDB" id="A0A9N9JX74"/>
<feature type="region of interest" description="Disordered" evidence="1">
    <location>
        <begin position="515"/>
        <end position="550"/>
    </location>
</feature>
<organism evidence="3 4">
    <name type="scientific">Dentiscutata erythropus</name>
    <dbReference type="NCBI Taxonomy" id="1348616"/>
    <lineage>
        <taxon>Eukaryota</taxon>
        <taxon>Fungi</taxon>
        <taxon>Fungi incertae sedis</taxon>
        <taxon>Mucoromycota</taxon>
        <taxon>Glomeromycotina</taxon>
        <taxon>Glomeromycetes</taxon>
        <taxon>Diversisporales</taxon>
        <taxon>Gigasporaceae</taxon>
        <taxon>Dentiscutata</taxon>
    </lineage>
</organism>
<feature type="non-terminal residue" evidence="3">
    <location>
        <position position="550"/>
    </location>
</feature>
<dbReference type="Pfam" id="PF00910">
    <property type="entry name" value="RNA_helicase"/>
    <property type="match status" value="1"/>
</dbReference>
<dbReference type="InterPro" id="IPR027417">
    <property type="entry name" value="P-loop_NTPase"/>
</dbReference>
<gene>
    <name evidence="3" type="ORF">DERYTH_LOCUS23293</name>
</gene>
<comment type="caution">
    <text evidence="3">The sequence shown here is derived from an EMBL/GenBank/DDBJ whole genome shotgun (WGS) entry which is preliminary data.</text>
</comment>
<evidence type="ECO:0000256" key="1">
    <source>
        <dbReference type="SAM" id="MobiDB-lite"/>
    </source>
</evidence>
<protein>
    <submittedName>
        <fullName evidence="3">22821_t:CDS:1</fullName>
    </submittedName>
</protein>
<feature type="non-terminal residue" evidence="3">
    <location>
        <position position="1"/>
    </location>
</feature>
<feature type="domain" description="Helicase superfamily 3 single-stranded DNA/RNA virus" evidence="2">
    <location>
        <begin position="133"/>
        <end position="219"/>
    </location>
</feature>